<dbReference type="AlphaFoldDB" id="A0AAD5LQI4"/>
<evidence type="ECO:0000313" key="7">
    <source>
        <dbReference type="EMBL" id="KAJ0409247.1"/>
    </source>
</evidence>
<feature type="disulfide bond" evidence="2">
    <location>
        <begin position="264"/>
        <end position="273"/>
    </location>
</feature>
<dbReference type="PROSITE" id="PS51688">
    <property type="entry name" value="ICA"/>
    <property type="match status" value="1"/>
</dbReference>
<dbReference type="InterPro" id="IPR013111">
    <property type="entry name" value="EGF_extracell"/>
</dbReference>
<feature type="disulfide bond" evidence="2">
    <location>
        <begin position="68"/>
        <end position="77"/>
    </location>
</feature>
<keyword evidence="3" id="KW-0175">Coiled coil</keyword>
<reference evidence="7" key="1">
    <citation type="submission" date="2021-12" db="EMBL/GenBank/DDBJ databases">
        <title>Prjna785345.</title>
        <authorList>
            <person name="Rujirawat T."/>
            <person name="Krajaejun T."/>
        </authorList>
    </citation>
    <scope>NUCLEOTIDE SEQUENCE</scope>
    <source>
        <strain evidence="7">Pi057C3</strain>
    </source>
</reference>
<protein>
    <recommendedName>
        <fullName evidence="9">Peptidase S74 domain-containing protein</fullName>
    </recommendedName>
</protein>
<dbReference type="PANTHER" id="PTHR24044">
    <property type="entry name" value="NOTCH LIGAND FAMILY MEMBER"/>
    <property type="match status" value="1"/>
</dbReference>
<dbReference type="Pfam" id="PF07974">
    <property type="entry name" value="EGF_2"/>
    <property type="match status" value="1"/>
</dbReference>
<feature type="domain" description="EGF-like" evidence="5">
    <location>
        <begin position="39"/>
        <end position="78"/>
    </location>
</feature>
<name>A0AAD5LQI4_PYTIN</name>
<organism evidence="7 8">
    <name type="scientific">Pythium insidiosum</name>
    <name type="common">Pythiosis disease agent</name>
    <dbReference type="NCBI Taxonomy" id="114742"/>
    <lineage>
        <taxon>Eukaryota</taxon>
        <taxon>Sar</taxon>
        <taxon>Stramenopiles</taxon>
        <taxon>Oomycota</taxon>
        <taxon>Peronosporomycetes</taxon>
        <taxon>Pythiales</taxon>
        <taxon>Pythiaceae</taxon>
        <taxon>Pythium</taxon>
    </lineage>
</organism>
<dbReference type="CDD" id="cd00054">
    <property type="entry name" value="EGF_CA"/>
    <property type="match status" value="1"/>
</dbReference>
<gene>
    <name evidence="7" type="ORF">P43SY_006744</name>
</gene>
<sequence>MNHTVHHPWARLSPLNLVPVLLVVLLLSVTPPRVASSSVPARCPGSPNQCSLHGTCAINRQGEYVCNCQWGYHGADCAKKMCPYGFDPTSPFQEEKKLRLTIGLPGATLPPDAASAITLHGKFVVTFHAHSVEFETPLHEVTSDACTAIFQRFQNLADVSCQRIEFAAPASATYEITLHSFPVYPIMNNLFHHNGNPLSTEFWCDASAVRVAPLSAAGGARLAETLRATPVACAFESVTDRHVKEYAACSNHGVCSDRTGLCTCEHGFYGDNCGNTHDAEDMLVASAPGPFFQGNVLRVSAARGASTEFNLVKADIGGSTVLTMNGQGDTVLHRGSLQLKQGDLLVQDGSLRVQNGGAVALENADLRVHNGRVLVQAAMATASGAVAPLLELELLTPAATDFVRLSRGPSAPVLRVTSAGTVVVHDGGLEVLSGGLDVHAGGLRVRSDGVQIARGGLDVQHGGVTVRDGNVSVLGGQLRAKSASASAAALALETAAAPFLSATREGEREPAFEVLASGETRIQGGGLRVGSGGVHVAAGGVQVAAGGLHVVSGDVRVDAGELVLAGGLRVDDGGLRVQTRAANGAALQLSAPAEHFAGALLELLLPPATASATTPVPFHLLNAKRASQHAGGARTSDASESVFSVDGDGAVRTRGDISTLGRGRIVSAGALVSQAQVVFGRLQLAAAPTLEIPSSHSYVQVTSDGSGSGTTTTTTTGNRVRLDTTAAFAGQLLVIQNEDEQALEGDVSVKPQSAAIFVFDGQRWRALTAASFDTSELSGVQRLEAANDLHVGDVRLSARSLQAGGQPAGFVAVYGKGGELSHHDKLQFDAASATLSLDKLEAHTLIGKIDMSDSELRGVEIVGGHISSVNLTDLEVVEVAGELFVGEQAFFGASITVDGQVMGSGAYIDASDARFKRHVEPLAPAEAAAAVSRLAGVSFEYRVDEFPQRGFGARRELGFIAQHVERVLPEVVGQDADGFKFVAYARVVPVLVEALKHEQRERQALQARVEAMQRQLEALTRWMERETSAAAPPAAADAE</sequence>
<feature type="chain" id="PRO_5042271490" description="Peptidase S74 domain-containing protein" evidence="4">
    <location>
        <begin position="37"/>
        <end position="1039"/>
    </location>
</feature>
<proteinExistence type="predicted"/>
<dbReference type="Gene3D" id="1.10.10.10">
    <property type="entry name" value="Winged helix-like DNA-binding domain superfamily/Winged helix DNA-binding domain"/>
    <property type="match status" value="1"/>
</dbReference>
<evidence type="ECO:0008006" key="9">
    <source>
        <dbReference type="Google" id="ProtNLM"/>
    </source>
</evidence>
<dbReference type="InterPro" id="IPR030392">
    <property type="entry name" value="S74_ICA"/>
</dbReference>
<keyword evidence="1 2" id="KW-1015">Disulfide bond</keyword>
<dbReference type="PROSITE" id="PS50026">
    <property type="entry name" value="EGF_3"/>
    <property type="match status" value="2"/>
</dbReference>
<dbReference type="EMBL" id="JAKCXM010000005">
    <property type="protein sequence ID" value="KAJ0409247.1"/>
    <property type="molecule type" value="Genomic_DNA"/>
</dbReference>
<evidence type="ECO:0000256" key="3">
    <source>
        <dbReference type="SAM" id="Coils"/>
    </source>
</evidence>
<feature type="domain" description="EGF-like" evidence="5">
    <location>
        <begin position="238"/>
        <end position="274"/>
    </location>
</feature>
<evidence type="ECO:0000313" key="8">
    <source>
        <dbReference type="Proteomes" id="UP001209570"/>
    </source>
</evidence>
<keyword evidence="8" id="KW-1185">Reference proteome</keyword>
<dbReference type="InterPro" id="IPR000742">
    <property type="entry name" value="EGF"/>
</dbReference>
<dbReference type="InterPro" id="IPR036388">
    <property type="entry name" value="WH-like_DNA-bd_sf"/>
</dbReference>
<feature type="domain" description="Peptidase S74" evidence="6">
    <location>
        <begin position="911"/>
        <end position="1009"/>
    </location>
</feature>
<dbReference type="SMART" id="SM00181">
    <property type="entry name" value="EGF"/>
    <property type="match status" value="2"/>
</dbReference>
<evidence type="ECO:0000256" key="1">
    <source>
        <dbReference type="ARBA" id="ARBA00023157"/>
    </source>
</evidence>
<dbReference type="Pfam" id="PF13884">
    <property type="entry name" value="Peptidase_S74"/>
    <property type="match status" value="1"/>
</dbReference>
<dbReference type="InterPro" id="IPR050906">
    <property type="entry name" value="Notch_signaling"/>
</dbReference>
<evidence type="ECO:0000256" key="4">
    <source>
        <dbReference type="SAM" id="SignalP"/>
    </source>
</evidence>
<feature type="coiled-coil region" evidence="3">
    <location>
        <begin position="995"/>
        <end position="1022"/>
    </location>
</feature>
<keyword evidence="2" id="KW-0245">EGF-like domain</keyword>
<dbReference type="PROSITE" id="PS01186">
    <property type="entry name" value="EGF_2"/>
    <property type="match status" value="2"/>
</dbReference>
<dbReference type="Proteomes" id="UP001209570">
    <property type="component" value="Unassembled WGS sequence"/>
</dbReference>
<evidence type="ECO:0000256" key="2">
    <source>
        <dbReference type="PROSITE-ProRule" id="PRU00076"/>
    </source>
</evidence>
<comment type="caution">
    <text evidence="2">Lacks conserved residue(s) required for the propagation of feature annotation.</text>
</comment>
<keyword evidence="4" id="KW-0732">Signal</keyword>
<feature type="signal peptide" evidence="4">
    <location>
        <begin position="1"/>
        <end position="36"/>
    </location>
</feature>
<comment type="caution">
    <text evidence="7">The sequence shown here is derived from an EMBL/GenBank/DDBJ whole genome shotgun (WGS) entry which is preliminary data.</text>
</comment>
<accession>A0AAD5LQI4</accession>
<dbReference type="PROSITE" id="PS00022">
    <property type="entry name" value="EGF_1"/>
    <property type="match status" value="2"/>
</dbReference>
<evidence type="ECO:0000259" key="6">
    <source>
        <dbReference type="PROSITE" id="PS51688"/>
    </source>
</evidence>
<dbReference type="PANTHER" id="PTHR24044:SF420">
    <property type="entry name" value="DELTA AND NOTCH-LIKE EPIDERMAL GROWTH FACTOR-RELATED RECEPTOR ISOFORM X1"/>
    <property type="match status" value="1"/>
</dbReference>
<evidence type="ECO:0000259" key="5">
    <source>
        <dbReference type="PROSITE" id="PS50026"/>
    </source>
</evidence>